<evidence type="ECO:0000313" key="11">
    <source>
        <dbReference type="Proteomes" id="UP000256321"/>
    </source>
</evidence>
<name>A0A3D8HGB4_9BACT</name>
<dbReference type="CDD" id="cd06853">
    <property type="entry name" value="GT_WecA_like"/>
    <property type="match status" value="1"/>
</dbReference>
<protein>
    <submittedName>
        <fullName evidence="10">Undecaprenyl/decaprenyl-phosphate alpha-N-acetylglucosaminyl 1-phosphate transferase</fullName>
    </submittedName>
</protein>
<feature type="transmembrane region" description="Helical" evidence="8">
    <location>
        <begin position="6"/>
        <end position="29"/>
    </location>
</feature>
<keyword evidence="7" id="KW-0479">Metal-binding</keyword>
<feature type="transmembrane region" description="Helical" evidence="8">
    <location>
        <begin position="263"/>
        <end position="283"/>
    </location>
</feature>
<keyword evidence="2" id="KW-1003">Cell membrane</keyword>
<keyword evidence="3 10" id="KW-0808">Transferase</keyword>
<gene>
    <name evidence="10" type="ORF">DWU89_06320</name>
    <name evidence="9" type="ORF">H8784_06170</name>
</gene>
<evidence type="ECO:0000313" key="9">
    <source>
        <dbReference type="EMBL" id="MBC8601305.1"/>
    </source>
</evidence>
<proteinExistence type="predicted"/>
<evidence type="ECO:0000256" key="8">
    <source>
        <dbReference type="SAM" id="Phobius"/>
    </source>
</evidence>
<evidence type="ECO:0000256" key="1">
    <source>
        <dbReference type="ARBA" id="ARBA00004651"/>
    </source>
</evidence>
<dbReference type="EMBL" id="JACRTI010000010">
    <property type="protein sequence ID" value="MBC8601305.1"/>
    <property type="molecule type" value="Genomic_DNA"/>
</dbReference>
<evidence type="ECO:0000313" key="10">
    <source>
        <dbReference type="EMBL" id="RDU49986.1"/>
    </source>
</evidence>
<dbReference type="AlphaFoldDB" id="A0A3D8HGB4"/>
<dbReference type="GO" id="GO:0016780">
    <property type="term" value="F:phosphotransferase activity, for other substituted phosphate groups"/>
    <property type="evidence" value="ECO:0007669"/>
    <property type="project" value="InterPro"/>
</dbReference>
<reference evidence="9 12" key="2">
    <citation type="submission" date="2020-08" db="EMBL/GenBank/DDBJ databases">
        <title>Genome public.</title>
        <authorList>
            <person name="Liu C."/>
            <person name="Sun Q."/>
        </authorList>
    </citation>
    <scope>NUCLEOTIDE SEQUENCE [LARGE SCALE GENOMIC DNA]</scope>
    <source>
        <strain evidence="9 12">426_9</strain>
    </source>
</reference>
<keyword evidence="4 8" id="KW-0812">Transmembrane</keyword>
<organism evidence="10 11">
    <name type="scientific">Parabacteroides acidifaciens</name>
    <dbReference type="NCBI Taxonomy" id="2290935"/>
    <lineage>
        <taxon>Bacteria</taxon>
        <taxon>Pseudomonadati</taxon>
        <taxon>Bacteroidota</taxon>
        <taxon>Bacteroidia</taxon>
        <taxon>Bacteroidales</taxon>
        <taxon>Tannerellaceae</taxon>
        <taxon>Parabacteroides</taxon>
    </lineage>
</organism>
<feature type="transmembrane region" description="Helical" evidence="8">
    <location>
        <begin position="228"/>
        <end position="251"/>
    </location>
</feature>
<keyword evidence="5 8" id="KW-1133">Transmembrane helix</keyword>
<dbReference type="InterPro" id="IPR018480">
    <property type="entry name" value="PNAcMuramoyl-5peptid_Trfase_CS"/>
</dbReference>
<evidence type="ECO:0000256" key="5">
    <source>
        <dbReference type="ARBA" id="ARBA00022989"/>
    </source>
</evidence>
<feature type="transmembrane region" description="Helical" evidence="8">
    <location>
        <begin position="50"/>
        <end position="72"/>
    </location>
</feature>
<feature type="transmembrane region" description="Helical" evidence="8">
    <location>
        <begin position="315"/>
        <end position="333"/>
    </location>
</feature>
<feature type="binding site" evidence="7">
    <location>
        <position position="232"/>
    </location>
    <ligand>
        <name>Mg(2+)</name>
        <dbReference type="ChEBI" id="CHEBI:18420"/>
    </ligand>
</feature>
<feature type="transmembrane region" description="Helical" evidence="8">
    <location>
        <begin position="198"/>
        <end position="216"/>
    </location>
</feature>
<feature type="transmembrane region" description="Helical" evidence="8">
    <location>
        <begin position="174"/>
        <end position="192"/>
    </location>
</feature>
<dbReference type="Pfam" id="PF00953">
    <property type="entry name" value="Glycos_transf_4"/>
    <property type="match status" value="1"/>
</dbReference>
<reference evidence="10 11" key="1">
    <citation type="submission" date="2018-07" db="EMBL/GenBank/DDBJ databases">
        <title>Parabacteroides acidifaciens nov. sp., isolated from human feces.</title>
        <authorList>
            <person name="Wang Y.J."/>
        </authorList>
    </citation>
    <scope>NUCLEOTIDE SEQUENCE [LARGE SCALE GENOMIC DNA]</scope>
    <source>
        <strain evidence="10 11">426-9</strain>
    </source>
</reference>
<comment type="subcellular location">
    <subcellularLocation>
        <location evidence="1">Cell membrane</location>
        <topology evidence="1">Multi-pass membrane protein</topology>
    </subcellularLocation>
</comment>
<feature type="transmembrane region" description="Helical" evidence="8">
    <location>
        <begin position="146"/>
        <end position="167"/>
    </location>
</feature>
<keyword evidence="6 8" id="KW-0472">Membrane</keyword>
<evidence type="ECO:0000256" key="7">
    <source>
        <dbReference type="PIRSR" id="PIRSR600715-1"/>
    </source>
</evidence>
<dbReference type="GO" id="GO:0044038">
    <property type="term" value="P:cell wall macromolecule biosynthetic process"/>
    <property type="evidence" value="ECO:0007669"/>
    <property type="project" value="TreeGrafter"/>
</dbReference>
<comment type="caution">
    <text evidence="10">The sequence shown here is derived from an EMBL/GenBank/DDBJ whole genome shotgun (WGS) entry which is preliminary data.</text>
</comment>
<dbReference type="InterPro" id="IPR000715">
    <property type="entry name" value="Glycosyl_transferase_4"/>
</dbReference>
<dbReference type="GO" id="GO:0005886">
    <property type="term" value="C:plasma membrane"/>
    <property type="evidence" value="ECO:0007669"/>
    <property type="project" value="UniProtKB-SubCell"/>
</dbReference>
<dbReference type="PANTHER" id="PTHR22926:SF3">
    <property type="entry name" value="UNDECAPRENYL-PHOSPHATE ALPHA-N-ACETYLGLUCOSAMINYL 1-PHOSPHATE TRANSFERASE"/>
    <property type="match status" value="1"/>
</dbReference>
<evidence type="ECO:0000256" key="2">
    <source>
        <dbReference type="ARBA" id="ARBA00022475"/>
    </source>
</evidence>
<dbReference type="PANTHER" id="PTHR22926">
    <property type="entry name" value="PHOSPHO-N-ACETYLMURAMOYL-PENTAPEPTIDE-TRANSFERASE"/>
    <property type="match status" value="1"/>
</dbReference>
<evidence type="ECO:0000256" key="4">
    <source>
        <dbReference type="ARBA" id="ARBA00022692"/>
    </source>
</evidence>
<dbReference type="GO" id="GO:0009103">
    <property type="term" value="P:lipopolysaccharide biosynthetic process"/>
    <property type="evidence" value="ECO:0007669"/>
    <property type="project" value="TreeGrafter"/>
</dbReference>
<dbReference type="PROSITE" id="PS01348">
    <property type="entry name" value="MRAY_2"/>
    <property type="match status" value="1"/>
</dbReference>
<keyword evidence="7" id="KW-0460">Magnesium</keyword>
<dbReference type="GO" id="GO:0071555">
    <property type="term" value="P:cell wall organization"/>
    <property type="evidence" value="ECO:0007669"/>
    <property type="project" value="TreeGrafter"/>
</dbReference>
<evidence type="ECO:0000313" key="12">
    <source>
        <dbReference type="Proteomes" id="UP000629596"/>
    </source>
</evidence>
<accession>A0A3D8HGB4</accession>
<dbReference type="RefSeq" id="WP_115498791.1">
    <property type="nucleotide sequence ID" value="NZ_JACRTI010000010.1"/>
</dbReference>
<comment type="cofactor">
    <cofactor evidence="7">
        <name>Mg(2+)</name>
        <dbReference type="ChEBI" id="CHEBI:18420"/>
    </cofactor>
</comment>
<feature type="binding site" evidence="7">
    <location>
        <position position="167"/>
    </location>
    <ligand>
        <name>Mg(2+)</name>
        <dbReference type="ChEBI" id="CHEBI:18420"/>
    </ligand>
</feature>
<keyword evidence="12" id="KW-1185">Reference proteome</keyword>
<sequence>MSYLLILLCLSVSIALSFIIIPRILVISYRKKLFDIPDERKVHNQAIPRLGGFSFLPTILFSLFFSIGIRYLVGLQLPVKSLGFIVPEFFFLICGLILLYLAGIKDDLIGLRYRSKFVIQIVAVSMLPLSGLWINNLYGLLGIHELSPWLGIPFTILATVFIINAINLIDGLDGLASGISGISLIIMGSLFFYHDMLIYAMLVFTVLGTLIPFFYYNVFGRAEHCRKIFMGDTGSLTLGYLLAFLIIRYSSCHPELMPCSGKTFTVAFTTLLIPIFDVFRVMLLRTRLHKPLFIADKNHIHHKLLSIDFSPRRSMLTILFMSGAFCVLNMTLVSYINCNVLLLVDIVLYTGINLWIDKVRDAHPSSVLSLNKKI</sequence>
<evidence type="ECO:0000256" key="3">
    <source>
        <dbReference type="ARBA" id="ARBA00022679"/>
    </source>
</evidence>
<dbReference type="Proteomes" id="UP000256321">
    <property type="component" value="Unassembled WGS sequence"/>
</dbReference>
<dbReference type="EMBL" id="QREV01000010">
    <property type="protein sequence ID" value="RDU49986.1"/>
    <property type="molecule type" value="Genomic_DNA"/>
</dbReference>
<feature type="transmembrane region" description="Helical" evidence="8">
    <location>
        <begin position="116"/>
        <end position="134"/>
    </location>
</feature>
<feature type="transmembrane region" description="Helical" evidence="8">
    <location>
        <begin position="84"/>
        <end position="104"/>
    </location>
</feature>
<evidence type="ECO:0000256" key="6">
    <source>
        <dbReference type="ARBA" id="ARBA00023136"/>
    </source>
</evidence>
<dbReference type="Proteomes" id="UP000629596">
    <property type="component" value="Unassembled WGS sequence"/>
</dbReference>
<dbReference type="GO" id="GO:0046872">
    <property type="term" value="F:metal ion binding"/>
    <property type="evidence" value="ECO:0007669"/>
    <property type="project" value="UniProtKB-KW"/>
</dbReference>